<evidence type="ECO:0000313" key="11">
    <source>
        <dbReference type="Proteomes" id="UP000310121"/>
    </source>
</evidence>
<sequence length="392" mass="41766">MKFATMLSGVLLCVSQTFALPTEDSLRSLKASLKKRVSPGFNAADQHVSTTGAHAWMPPGSGDLRGPCPGLNALANHGYLPHSGVATPLQFDAAIESVPRIGVIFSQVLAFYGLATAGDGVSWSIGGPQKEILPLVTPLGLSGTHNIYESDASATRGDLYTHGNNYLMQMDYFKQLYFGPDGNPRNVDLQILSDHRAARFQDSIDNNPYFFAGPIASQLVSSAAHHFIFRLMGNKSEEHPEGQTTPEVFKSWFAVTGDDDNLVYTPGHERIPDNFYTRAADDPYEVNDFAVDLAYFIADHPLTGSVGGNTGKTNTFTGVDIANLTGGVFNAATLAEGNNAACFGMQVLLAGAPSALKGILQPAISLLGCPQLSGYNTAAFEQFPGYSFTGGN</sequence>
<comment type="similarity">
    <text evidence="7">Belongs to the chloroperoxidase family.</text>
</comment>
<dbReference type="PROSITE" id="PS51405">
    <property type="entry name" value="HEME_HALOPEROXIDASE"/>
    <property type="match status" value="1"/>
</dbReference>
<dbReference type="InterPro" id="IPR000028">
    <property type="entry name" value="Chloroperoxidase"/>
</dbReference>
<organism evidence="10 11">
    <name type="scientific">Aureobasidium pullulans</name>
    <name type="common">Black yeast</name>
    <name type="synonym">Pullularia pullulans</name>
    <dbReference type="NCBI Taxonomy" id="5580"/>
    <lineage>
        <taxon>Eukaryota</taxon>
        <taxon>Fungi</taxon>
        <taxon>Dikarya</taxon>
        <taxon>Ascomycota</taxon>
        <taxon>Pezizomycotina</taxon>
        <taxon>Dothideomycetes</taxon>
        <taxon>Dothideomycetidae</taxon>
        <taxon>Dothideales</taxon>
        <taxon>Saccotheciaceae</taxon>
        <taxon>Aureobasidium</taxon>
    </lineage>
</organism>
<gene>
    <name evidence="10" type="ORF">D6C90_04314</name>
</gene>
<evidence type="ECO:0000256" key="2">
    <source>
        <dbReference type="ARBA" id="ARBA00022559"/>
    </source>
</evidence>
<evidence type="ECO:0000256" key="1">
    <source>
        <dbReference type="ARBA" id="ARBA00001970"/>
    </source>
</evidence>
<dbReference type="AlphaFoldDB" id="A0A4S9V5M8"/>
<evidence type="ECO:0000256" key="6">
    <source>
        <dbReference type="ARBA" id="ARBA00023004"/>
    </source>
</evidence>
<keyword evidence="3" id="KW-0349">Heme</keyword>
<feature type="chain" id="PRO_5020606869" evidence="8">
    <location>
        <begin position="20"/>
        <end position="392"/>
    </location>
</feature>
<name>A0A4S9V5M8_AURPU</name>
<dbReference type="PANTHER" id="PTHR33577">
    <property type="entry name" value="STERIGMATOCYSTIN BIOSYNTHESIS PEROXIDASE STCC-RELATED"/>
    <property type="match status" value="1"/>
</dbReference>
<dbReference type="EMBL" id="QZBN01000335">
    <property type="protein sequence ID" value="THZ46265.1"/>
    <property type="molecule type" value="Genomic_DNA"/>
</dbReference>
<evidence type="ECO:0000313" key="10">
    <source>
        <dbReference type="EMBL" id="THZ46265.1"/>
    </source>
</evidence>
<feature type="domain" description="Heme haloperoxidase family profile" evidence="9">
    <location>
        <begin position="52"/>
        <end position="291"/>
    </location>
</feature>
<keyword evidence="6" id="KW-0408">Iron</keyword>
<comment type="cofactor">
    <cofactor evidence="1">
        <name>heme b</name>
        <dbReference type="ChEBI" id="CHEBI:60344"/>
    </cofactor>
</comment>
<evidence type="ECO:0000256" key="8">
    <source>
        <dbReference type="SAM" id="SignalP"/>
    </source>
</evidence>
<dbReference type="Pfam" id="PF01328">
    <property type="entry name" value="Peroxidase_2"/>
    <property type="match status" value="1"/>
</dbReference>
<keyword evidence="2 10" id="KW-0575">Peroxidase</keyword>
<accession>A0A4S9V5M8</accession>
<evidence type="ECO:0000256" key="4">
    <source>
        <dbReference type="ARBA" id="ARBA00022723"/>
    </source>
</evidence>
<dbReference type="GO" id="GO:0004601">
    <property type="term" value="F:peroxidase activity"/>
    <property type="evidence" value="ECO:0007669"/>
    <property type="project" value="UniProtKB-KW"/>
</dbReference>
<keyword evidence="5" id="KW-0560">Oxidoreductase</keyword>
<evidence type="ECO:0000256" key="3">
    <source>
        <dbReference type="ARBA" id="ARBA00022617"/>
    </source>
</evidence>
<evidence type="ECO:0000256" key="7">
    <source>
        <dbReference type="ARBA" id="ARBA00025795"/>
    </source>
</evidence>
<proteinExistence type="inferred from homology"/>
<dbReference type="PANTHER" id="PTHR33577:SF1">
    <property type="entry name" value="HEME HALOPEROXIDASE FAMILY PROFILE DOMAIN-CONTAINING PROTEIN"/>
    <property type="match status" value="1"/>
</dbReference>
<dbReference type="Proteomes" id="UP000310121">
    <property type="component" value="Unassembled WGS sequence"/>
</dbReference>
<keyword evidence="8" id="KW-0732">Signal</keyword>
<dbReference type="SUPFAM" id="SSF47571">
    <property type="entry name" value="Cloroperoxidase"/>
    <property type="match status" value="1"/>
</dbReference>
<protein>
    <submittedName>
        <fullName evidence="10">Cloroperoxidase</fullName>
    </submittedName>
</protein>
<evidence type="ECO:0000256" key="5">
    <source>
        <dbReference type="ARBA" id="ARBA00023002"/>
    </source>
</evidence>
<dbReference type="GO" id="GO:0046872">
    <property type="term" value="F:metal ion binding"/>
    <property type="evidence" value="ECO:0007669"/>
    <property type="project" value="UniProtKB-KW"/>
</dbReference>
<dbReference type="Gene3D" id="1.10.489.10">
    <property type="entry name" value="Chloroperoxidase-like"/>
    <property type="match status" value="1"/>
</dbReference>
<keyword evidence="4" id="KW-0479">Metal-binding</keyword>
<feature type="signal peptide" evidence="8">
    <location>
        <begin position="1"/>
        <end position="19"/>
    </location>
</feature>
<comment type="caution">
    <text evidence="10">The sequence shown here is derived from an EMBL/GenBank/DDBJ whole genome shotgun (WGS) entry which is preliminary data.</text>
</comment>
<dbReference type="InterPro" id="IPR036851">
    <property type="entry name" value="Chloroperoxidase-like_sf"/>
</dbReference>
<evidence type="ECO:0000259" key="9">
    <source>
        <dbReference type="PROSITE" id="PS51405"/>
    </source>
</evidence>
<reference evidence="10 11" key="1">
    <citation type="submission" date="2018-10" db="EMBL/GenBank/DDBJ databases">
        <title>Fifty Aureobasidium pullulans genomes reveal a recombining polyextremotolerant generalist.</title>
        <authorList>
            <person name="Gostincar C."/>
            <person name="Turk M."/>
            <person name="Zajc J."/>
            <person name="Gunde-Cimerman N."/>
        </authorList>
    </citation>
    <scope>NUCLEOTIDE SEQUENCE [LARGE SCALE GENOMIC DNA]</scope>
    <source>
        <strain evidence="10 11">EXF-3844</strain>
    </source>
</reference>